<feature type="transmembrane region" description="Helical" evidence="7">
    <location>
        <begin position="144"/>
        <end position="163"/>
    </location>
</feature>
<evidence type="ECO:0000256" key="3">
    <source>
        <dbReference type="ARBA" id="ARBA00022475"/>
    </source>
</evidence>
<reference evidence="9 10" key="1">
    <citation type="submission" date="2016-12" db="EMBL/GenBank/DDBJ databases">
        <title>Complete genome sequence of Clostridium kluyveri JZZ isolated from the pit mud of a Chinese flavor liquor-making factory.</title>
        <authorList>
            <person name="Wang Y."/>
        </authorList>
    </citation>
    <scope>NUCLEOTIDE SEQUENCE [LARGE SCALE GENOMIC DNA]</scope>
    <source>
        <strain evidence="9 10">JZZ</strain>
    </source>
</reference>
<protein>
    <submittedName>
        <fullName evidence="9">ABC transporter permease</fullName>
    </submittedName>
</protein>
<evidence type="ECO:0000256" key="6">
    <source>
        <dbReference type="ARBA" id="ARBA00023136"/>
    </source>
</evidence>
<evidence type="ECO:0000256" key="7">
    <source>
        <dbReference type="RuleBase" id="RU363032"/>
    </source>
</evidence>
<dbReference type="EMBL" id="CP018335">
    <property type="protein sequence ID" value="APM38418.1"/>
    <property type="molecule type" value="Genomic_DNA"/>
</dbReference>
<keyword evidence="5 7" id="KW-1133">Transmembrane helix</keyword>
<keyword evidence="3" id="KW-1003">Cell membrane</keyword>
<dbReference type="GO" id="GO:0005886">
    <property type="term" value="C:plasma membrane"/>
    <property type="evidence" value="ECO:0007669"/>
    <property type="project" value="UniProtKB-SubCell"/>
</dbReference>
<feature type="transmembrane region" description="Helical" evidence="7">
    <location>
        <begin position="81"/>
        <end position="104"/>
    </location>
</feature>
<evidence type="ECO:0000256" key="5">
    <source>
        <dbReference type="ARBA" id="ARBA00022989"/>
    </source>
</evidence>
<dbReference type="GO" id="GO:0055085">
    <property type="term" value="P:transmembrane transport"/>
    <property type="evidence" value="ECO:0007669"/>
    <property type="project" value="InterPro"/>
</dbReference>
<evidence type="ECO:0000256" key="4">
    <source>
        <dbReference type="ARBA" id="ARBA00022692"/>
    </source>
</evidence>
<evidence type="ECO:0000259" key="8">
    <source>
        <dbReference type="PROSITE" id="PS50928"/>
    </source>
</evidence>
<dbReference type="PROSITE" id="PS50928">
    <property type="entry name" value="ABC_TM1"/>
    <property type="match status" value="1"/>
</dbReference>
<comment type="similarity">
    <text evidence="7">Belongs to the binding-protein-dependent transport system permease family.</text>
</comment>
<feature type="transmembrane region" description="Helical" evidence="7">
    <location>
        <begin position="241"/>
        <end position="261"/>
    </location>
</feature>
<keyword evidence="6 7" id="KW-0472">Membrane</keyword>
<dbReference type="InterPro" id="IPR000515">
    <property type="entry name" value="MetI-like"/>
</dbReference>
<evidence type="ECO:0000313" key="9">
    <source>
        <dbReference type="EMBL" id="APM38418.1"/>
    </source>
</evidence>
<dbReference type="InterPro" id="IPR035906">
    <property type="entry name" value="MetI-like_sf"/>
</dbReference>
<dbReference type="Proteomes" id="UP000184604">
    <property type="component" value="Chromosome"/>
</dbReference>
<dbReference type="Pfam" id="PF00528">
    <property type="entry name" value="BPD_transp_1"/>
    <property type="match status" value="1"/>
</dbReference>
<evidence type="ECO:0000256" key="1">
    <source>
        <dbReference type="ARBA" id="ARBA00004651"/>
    </source>
</evidence>
<name>A0A1L5F5Y0_CLOKL</name>
<comment type="subcellular location">
    <subcellularLocation>
        <location evidence="1 7">Cell membrane</location>
        <topology evidence="1 7">Multi-pass membrane protein</topology>
    </subcellularLocation>
</comment>
<dbReference type="AlphaFoldDB" id="A0A1L5F5Y0"/>
<dbReference type="SUPFAM" id="SSF161098">
    <property type="entry name" value="MetI-like"/>
    <property type="match status" value="1"/>
</dbReference>
<keyword evidence="2 7" id="KW-0813">Transport</keyword>
<gene>
    <name evidence="9" type="ORF">BS101_06545</name>
</gene>
<feature type="domain" description="ABC transmembrane type-1" evidence="8">
    <location>
        <begin position="77"/>
        <end position="262"/>
    </location>
</feature>
<accession>A0A1L5F5Y0</accession>
<dbReference type="OrthoDB" id="9796361at2"/>
<keyword evidence="4 7" id="KW-0812">Transmembrane</keyword>
<dbReference type="PANTHER" id="PTHR30151:SF0">
    <property type="entry name" value="ABC TRANSPORTER PERMEASE PROTEIN MJ0413-RELATED"/>
    <property type="match status" value="1"/>
</dbReference>
<proteinExistence type="inferred from homology"/>
<dbReference type="CDD" id="cd06261">
    <property type="entry name" value="TM_PBP2"/>
    <property type="match status" value="1"/>
</dbReference>
<dbReference type="PANTHER" id="PTHR30151">
    <property type="entry name" value="ALKANE SULFONATE ABC TRANSPORTER-RELATED, MEMBRANE SUBUNIT"/>
    <property type="match status" value="1"/>
</dbReference>
<dbReference type="Gene3D" id="1.10.3720.10">
    <property type="entry name" value="MetI-like"/>
    <property type="match status" value="1"/>
</dbReference>
<sequence length="275" mass="30316">MNTKNVTKDIKIINNKGSLNELLTKIFRKSLAIVLFLVFWQIAPIVGIADHQFIPTFSETISTIWDLILKNEMIVHVKVSLMRAIVGFMLAAVIALPLGFLLGGGFKKVEEFLDPLLQILAQVNPFSLLPVFILLFGIGEVAKISIIFWVSIWPILFSTITGVKTIDPLLIKAARAMGTSKVKLFWKIILPGSAPNIFAGLKLSSGNAFLMLIAAEMIGASAGLGWMVLNSEVNFQINRLFAAAFTIAVLGILINKTITFIERKVIVWKEESFTA</sequence>
<feature type="transmembrane region" description="Helical" evidence="7">
    <location>
        <begin position="209"/>
        <end position="229"/>
    </location>
</feature>
<evidence type="ECO:0000256" key="2">
    <source>
        <dbReference type="ARBA" id="ARBA00022448"/>
    </source>
</evidence>
<feature type="transmembrane region" description="Helical" evidence="7">
    <location>
        <begin position="116"/>
        <end position="138"/>
    </location>
</feature>
<evidence type="ECO:0000313" key="10">
    <source>
        <dbReference type="Proteomes" id="UP000184604"/>
    </source>
</evidence>
<organism evidence="9 10">
    <name type="scientific">Clostridium kluyveri</name>
    <dbReference type="NCBI Taxonomy" id="1534"/>
    <lineage>
        <taxon>Bacteria</taxon>
        <taxon>Bacillati</taxon>
        <taxon>Bacillota</taxon>
        <taxon>Clostridia</taxon>
        <taxon>Eubacteriales</taxon>
        <taxon>Clostridiaceae</taxon>
        <taxon>Clostridium</taxon>
    </lineage>
</organism>
<dbReference type="RefSeq" id="WP_073538090.1">
    <property type="nucleotide sequence ID" value="NZ_CP018335.1"/>
</dbReference>